<keyword evidence="3" id="KW-1185">Reference proteome</keyword>
<dbReference type="CDD" id="cd13426">
    <property type="entry name" value="Peptidase_G1"/>
    <property type="match status" value="1"/>
</dbReference>
<reference evidence="2" key="2">
    <citation type="submission" date="2023-06" db="EMBL/GenBank/DDBJ databases">
        <authorList>
            <consortium name="Lawrence Berkeley National Laboratory"/>
            <person name="Haridas S."/>
            <person name="Hensen N."/>
            <person name="Bonometti L."/>
            <person name="Westerberg I."/>
            <person name="Brannstrom I.O."/>
            <person name="Guillou S."/>
            <person name="Cros-Aarteil S."/>
            <person name="Calhoun S."/>
            <person name="Kuo A."/>
            <person name="Mondo S."/>
            <person name="Pangilinan J."/>
            <person name="Riley R."/>
            <person name="Labutti K."/>
            <person name="Andreopoulos B."/>
            <person name="Lipzen A."/>
            <person name="Chen C."/>
            <person name="Yanf M."/>
            <person name="Daum C."/>
            <person name="Ng V."/>
            <person name="Clum A."/>
            <person name="Steindorff A."/>
            <person name="Ohm R."/>
            <person name="Martin F."/>
            <person name="Silar P."/>
            <person name="Natvig D."/>
            <person name="Lalanne C."/>
            <person name="Gautier V."/>
            <person name="Ament-Velasquez S.L."/>
            <person name="Kruys A."/>
            <person name="Hutchinson M.I."/>
            <person name="Powell A.J."/>
            <person name="Barry K."/>
            <person name="Miller A.N."/>
            <person name="Grigoriev I.V."/>
            <person name="Debuchy R."/>
            <person name="Gladieux P."/>
            <person name="Thoren M.H."/>
            <person name="Johannesson H."/>
        </authorList>
    </citation>
    <scope>NUCLEOTIDE SEQUENCE</scope>
    <source>
        <strain evidence="2">SMH4131-1</strain>
    </source>
</reference>
<dbReference type="GO" id="GO:0006508">
    <property type="term" value="P:proteolysis"/>
    <property type="evidence" value="ECO:0007669"/>
    <property type="project" value="InterPro"/>
</dbReference>
<name>A0AAE0IME6_9PEZI</name>
<proteinExistence type="predicted"/>
<organism evidence="2 3">
    <name type="scientific">Cercophora scortea</name>
    <dbReference type="NCBI Taxonomy" id="314031"/>
    <lineage>
        <taxon>Eukaryota</taxon>
        <taxon>Fungi</taxon>
        <taxon>Dikarya</taxon>
        <taxon>Ascomycota</taxon>
        <taxon>Pezizomycotina</taxon>
        <taxon>Sordariomycetes</taxon>
        <taxon>Sordariomycetidae</taxon>
        <taxon>Sordariales</taxon>
        <taxon>Lasiosphaeriaceae</taxon>
        <taxon>Cercophora</taxon>
    </lineage>
</organism>
<evidence type="ECO:0000313" key="2">
    <source>
        <dbReference type="EMBL" id="KAK3327600.1"/>
    </source>
</evidence>
<dbReference type="InterPro" id="IPR013320">
    <property type="entry name" value="ConA-like_dom_sf"/>
</dbReference>
<protein>
    <submittedName>
        <fullName evidence="2">Concanavalin A-like lectin/glucanase domain-containing protein</fullName>
    </submittedName>
</protein>
<comment type="caution">
    <text evidence="2">The sequence shown here is derived from an EMBL/GenBank/DDBJ whole genome shotgun (WGS) entry which is preliminary data.</text>
</comment>
<feature type="chain" id="PRO_5042210262" evidence="1">
    <location>
        <begin position="20"/>
        <end position="337"/>
    </location>
</feature>
<dbReference type="Gene3D" id="2.60.120.700">
    <property type="entry name" value="Peptidase G1"/>
    <property type="match status" value="1"/>
</dbReference>
<evidence type="ECO:0000256" key="1">
    <source>
        <dbReference type="SAM" id="SignalP"/>
    </source>
</evidence>
<feature type="signal peptide" evidence="1">
    <location>
        <begin position="1"/>
        <end position="19"/>
    </location>
</feature>
<keyword evidence="1" id="KW-0732">Signal</keyword>
<accession>A0AAE0IME6</accession>
<dbReference type="PANTHER" id="PTHR37536:SF1">
    <property type="entry name" value="ASPERGILLOPEPSIN, PUTAITVE (AFU_ORTHOLOGUE AFUA_7G01200)"/>
    <property type="match status" value="1"/>
</dbReference>
<dbReference type="EMBL" id="JAUEPO010000003">
    <property type="protein sequence ID" value="KAK3327600.1"/>
    <property type="molecule type" value="Genomic_DNA"/>
</dbReference>
<dbReference type="SUPFAM" id="SSF49899">
    <property type="entry name" value="Concanavalin A-like lectins/glucanases"/>
    <property type="match status" value="1"/>
</dbReference>
<sequence length="337" mass="33904">MKPSTLVSLLCTSAAAVQAAIPSSAHRNNLNQRSQQHQNQQPRLLHTLSPSHLSAQTKAKTLSQSLSLSQAAAESVQGGAIFTLPTNKSTITSITGTFTIPHALVPTTGPTANGSASTYAASFHLSIDGFPSSSSSSAQCNTGGAALRAGIDIFYDAAAGGEERPFAWYQYAPSSSAVGFANFSAAPGDTLKFTLSISTSTSSGAGAGAGAGVVTVENFGPGRKATKPIQTATATVVGGGQALCGRQAGWVVEDFPLAGLPDFPVALADFGTVTFGALGVGLDSGKKVGEKEFVAGTGLVDINLEAQGGRLTDCKLVRGGGGGGVTSQVRCARVVGN</sequence>
<dbReference type="GO" id="GO:0070007">
    <property type="term" value="F:glutamic-type endopeptidase activity"/>
    <property type="evidence" value="ECO:0007669"/>
    <property type="project" value="InterPro"/>
</dbReference>
<dbReference type="Pfam" id="PF01828">
    <property type="entry name" value="Peptidase_A4"/>
    <property type="match status" value="1"/>
</dbReference>
<dbReference type="Proteomes" id="UP001286456">
    <property type="component" value="Unassembled WGS sequence"/>
</dbReference>
<dbReference type="AlphaFoldDB" id="A0AAE0IME6"/>
<dbReference type="InterPro" id="IPR038656">
    <property type="entry name" value="Peptidase_G1_sf"/>
</dbReference>
<dbReference type="InterPro" id="IPR000250">
    <property type="entry name" value="Peptidase_G1"/>
</dbReference>
<reference evidence="2" key="1">
    <citation type="journal article" date="2023" name="Mol. Phylogenet. Evol.">
        <title>Genome-scale phylogeny and comparative genomics of the fungal order Sordariales.</title>
        <authorList>
            <person name="Hensen N."/>
            <person name="Bonometti L."/>
            <person name="Westerberg I."/>
            <person name="Brannstrom I.O."/>
            <person name="Guillou S."/>
            <person name="Cros-Aarteil S."/>
            <person name="Calhoun S."/>
            <person name="Haridas S."/>
            <person name="Kuo A."/>
            <person name="Mondo S."/>
            <person name="Pangilinan J."/>
            <person name="Riley R."/>
            <person name="LaButti K."/>
            <person name="Andreopoulos B."/>
            <person name="Lipzen A."/>
            <person name="Chen C."/>
            <person name="Yan M."/>
            <person name="Daum C."/>
            <person name="Ng V."/>
            <person name="Clum A."/>
            <person name="Steindorff A."/>
            <person name="Ohm R.A."/>
            <person name="Martin F."/>
            <person name="Silar P."/>
            <person name="Natvig D.O."/>
            <person name="Lalanne C."/>
            <person name="Gautier V."/>
            <person name="Ament-Velasquez S.L."/>
            <person name="Kruys A."/>
            <person name="Hutchinson M.I."/>
            <person name="Powell A.J."/>
            <person name="Barry K."/>
            <person name="Miller A.N."/>
            <person name="Grigoriev I.V."/>
            <person name="Debuchy R."/>
            <person name="Gladieux P."/>
            <person name="Hiltunen Thoren M."/>
            <person name="Johannesson H."/>
        </authorList>
    </citation>
    <scope>NUCLEOTIDE SEQUENCE</scope>
    <source>
        <strain evidence="2">SMH4131-1</strain>
    </source>
</reference>
<evidence type="ECO:0000313" key="3">
    <source>
        <dbReference type="Proteomes" id="UP001286456"/>
    </source>
</evidence>
<dbReference type="PANTHER" id="PTHR37536">
    <property type="entry name" value="PUTATIVE (AFU_ORTHOLOGUE AFUA_3G02970)-RELATED"/>
    <property type="match status" value="1"/>
</dbReference>
<gene>
    <name evidence="2" type="ORF">B0T19DRAFT_167520</name>
</gene>